<comment type="caution">
    <text evidence="4">The sequence shown here is derived from an EMBL/GenBank/DDBJ whole genome shotgun (WGS) entry which is preliminary data.</text>
</comment>
<evidence type="ECO:0000313" key="4">
    <source>
        <dbReference type="EMBL" id="MDR7329177.1"/>
    </source>
</evidence>
<reference evidence="4" key="1">
    <citation type="submission" date="2023-07" db="EMBL/GenBank/DDBJ databases">
        <title>Sequencing the genomes of 1000 actinobacteria strains.</title>
        <authorList>
            <person name="Klenk H.-P."/>
        </authorList>
    </citation>
    <scope>NUCLEOTIDE SEQUENCE</scope>
    <source>
        <strain evidence="4">DSM 107476</strain>
    </source>
</reference>
<evidence type="ECO:0000256" key="1">
    <source>
        <dbReference type="SAM" id="MobiDB-lite"/>
    </source>
</evidence>
<feature type="domain" description="Low molecular weight protein antigen 6 PH" evidence="3">
    <location>
        <begin position="75"/>
        <end position="145"/>
    </location>
</feature>
<gene>
    <name evidence="4" type="ORF">J2S39_000853</name>
</gene>
<keyword evidence="2" id="KW-1133">Transmembrane helix</keyword>
<sequence>MTTGDHGPVSDDRHARPAAGPAGFPAPVQFQPERTHIFAALVMMGIALLVIGAAPLYLGWLLVFPALFIFWVLRSCTTVDERGIRIRYAFRPGVAVPWEEIRGVGFKGSSALLETTGGRSHAMPGVTFNSLPKLAEASRGRIPDALTAGLESLDGKYSVINQDGNQVLMSREEHAAYMAERVRREQRRRRAEAAGESSAEAGDDRE</sequence>
<dbReference type="EMBL" id="JAVDXZ010000001">
    <property type="protein sequence ID" value="MDR7329177.1"/>
    <property type="molecule type" value="Genomic_DNA"/>
</dbReference>
<keyword evidence="5" id="KW-1185">Reference proteome</keyword>
<evidence type="ECO:0000256" key="2">
    <source>
        <dbReference type="SAM" id="Phobius"/>
    </source>
</evidence>
<keyword evidence="2" id="KW-0472">Membrane</keyword>
<dbReference type="Pfam" id="PF10756">
    <property type="entry name" value="bPH_6"/>
    <property type="match status" value="1"/>
</dbReference>
<feature type="compositionally biased region" description="Low complexity" evidence="1">
    <location>
        <begin position="17"/>
        <end position="27"/>
    </location>
</feature>
<accession>A0ABU1ZW65</accession>
<organism evidence="4 5">
    <name type="scientific">Corynebacterium guangdongense</name>
    <dbReference type="NCBI Taxonomy" id="1783348"/>
    <lineage>
        <taxon>Bacteria</taxon>
        <taxon>Bacillati</taxon>
        <taxon>Actinomycetota</taxon>
        <taxon>Actinomycetes</taxon>
        <taxon>Mycobacteriales</taxon>
        <taxon>Corynebacteriaceae</taxon>
        <taxon>Corynebacterium</taxon>
    </lineage>
</organism>
<feature type="transmembrane region" description="Helical" evidence="2">
    <location>
        <begin position="37"/>
        <end position="54"/>
    </location>
</feature>
<proteinExistence type="predicted"/>
<dbReference type="InterPro" id="IPR019692">
    <property type="entry name" value="CFP-6_PH"/>
</dbReference>
<evidence type="ECO:0000313" key="5">
    <source>
        <dbReference type="Proteomes" id="UP001180840"/>
    </source>
</evidence>
<feature type="region of interest" description="Disordered" evidence="1">
    <location>
        <begin position="181"/>
        <end position="206"/>
    </location>
</feature>
<name>A0ABU1ZW65_9CORY</name>
<dbReference type="Proteomes" id="UP001180840">
    <property type="component" value="Unassembled WGS sequence"/>
</dbReference>
<keyword evidence="2" id="KW-0812">Transmembrane</keyword>
<dbReference type="RefSeq" id="WP_290198141.1">
    <property type="nucleotide sequence ID" value="NZ_CP047654.1"/>
</dbReference>
<protein>
    <recommendedName>
        <fullName evidence="3">Low molecular weight protein antigen 6 PH domain-containing protein</fullName>
    </recommendedName>
</protein>
<evidence type="ECO:0000259" key="3">
    <source>
        <dbReference type="Pfam" id="PF10756"/>
    </source>
</evidence>
<feature type="region of interest" description="Disordered" evidence="1">
    <location>
        <begin position="1"/>
        <end position="27"/>
    </location>
</feature>